<dbReference type="Gene3D" id="3.40.50.360">
    <property type="match status" value="1"/>
</dbReference>
<dbReference type="EMBL" id="FOEQ01000005">
    <property type="protein sequence ID" value="SER09423.1"/>
    <property type="molecule type" value="Genomic_DNA"/>
</dbReference>
<dbReference type="Proteomes" id="UP000199221">
    <property type="component" value="Unassembled WGS sequence"/>
</dbReference>
<dbReference type="AlphaFoldDB" id="A0A1H9LEQ1"/>
<dbReference type="GO" id="GO:0005829">
    <property type="term" value="C:cytosol"/>
    <property type="evidence" value="ECO:0007669"/>
    <property type="project" value="TreeGrafter"/>
</dbReference>
<reference evidence="4 5" key="1">
    <citation type="submission" date="2016-10" db="EMBL/GenBank/DDBJ databases">
        <authorList>
            <person name="de Groot N.N."/>
        </authorList>
    </citation>
    <scope>NUCLEOTIDE SEQUENCE [LARGE SCALE GENOMIC DNA]</scope>
    <source>
        <strain evidence="4 5">LMG 27941</strain>
    </source>
</reference>
<dbReference type="RefSeq" id="WP_094011408.1">
    <property type="nucleotide sequence ID" value="NZ_FOEQ01000005.1"/>
</dbReference>
<dbReference type="PANTHER" id="PTHR10204:SF34">
    <property type="entry name" value="NAD(P)H DEHYDROGENASE [QUINONE] 1 ISOFORM 1"/>
    <property type="match status" value="1"/>
</dbReference>
<dbReference type="Pfam" id="PF02525">
    <property type="entry name" value="Flavodoxin_2"/>
    <property type="match status" value="1"/>
</dbReference>
<protein>
    <submittedName>
        <fullName evidence="4">NAD(P)H dehydrogenase (Quinone)</fullName>
    </submittedName>
</protein>
<evidence type="ECO:0000313" key="5">
    <source>
        <dbReference type="Proteomes" id="UP000199221"/>
    </source>
</evidence>
<evidence type="ECO:0000313" key="4">
    <source>
        <dbReference type="EMBL" id="SER09423.1"/>
    </source>
</evidence>
<organism evidence="4 5">
    <name type="scientific">Pseudomonas soli</name>
    <dbReference type="NCBI Taxonomy" id="1306993"/>
    <lineage>
        <taxon>Bacteria</taxon>
        <taxon>Pseudomonadati</taxon>
        <taxon>Pseudomonadota</taxon>
        <taxon>Gammaproteobacteria</taxon>
        <taxon>Pseudomonadales</taxon>
        <taxon>Pseudomonadaceae</taxon>
        <taxon>Pseudomonas</taxon>
    </lineage>
</organism>
<feature type="domain" description="Flavodoxin-like fold" evidence="3">
    <location>
        <begin position="1"/>
        <end position="184"/>
    </location>
</feature>
<comment type="similarity">
    <text evidence="1">Belongs to the NAD(P)H dehydrogenase (quinone) family.</text>
</comment>
<dbReference type="SUPFAM" id="SSF52218">
    <property type="entry name" value="Flavoproteins"/>
    <property type="match status" value="1"/>
</dbReference>
<dbReference type="PANTHER" id="PTHR10204">
    <property type="entry name" value="NAD P H OXIDOREDUCTASE-RELATED"/>
    <property type="match status" value="1"/>
</dbReference>
<dbReference type="InterPro" id="IPR003680">
    <property type="entry name" value="Flavodoxin_fold"/>
</dbReference>
<proteinExistence type="inferred from homology"/>
<evidence type="ECO:0000256" key="1">
    <source>
        <dbReference type="ARBA" id="ARBA00006252"/>
    </source>
</evidence>
<evidence type="ECO:0000259" key="3">
    <source>
        <dbReference type="Pfam" id="PF02525"/>
    </source>
</evidence>
<dbReference type="GO" id="GO:0003955">
    <property type="term" value="F:NAD(P)H dehydrogenase (quinone) activity"/>
    <property type="evidence" value="ECO:0007669"/>
    <property type="project" value="TreeGrafter"/>
</dbReference>
<sequence length="204" mass="22456">MHALIVIGHHDTESLTHALAQQVAEGLRAAGHTSEFADLAREGFDPRFSLADHAVHRRLAPPPADVLAEQARIERADTLVLVYPIYWWSLPALLKGWVERVFSNGWAFYQAADGSTTKRLHGLTAHLIGVAGADAGTFERHGYGEAMRVQIEHGIFDYCGAQVLSSTLLDDSEGQDPARHLRAARTLGEGLFTREERREPASVE</sequence>
<name>A0A1H9LEQ1_9PSED</name>
<accession>A0A1H9LEQ1</accession>
<evidence type="ECO:0000256" key="2">
    <source>
        <dbReference type="ARBA" id="ARBA00023002"/>
    </source>
</evidence>
<dbReference type="InterPro" id="IPR029039">
    <property type="entry name" value="Flavoprotein-like_sf"/>
</dbReference>
<keyword evidence="2" id="KW-0560">Oxidoreductase</keyword>
<gene>
    <name evidence="4" type="ORF">SAMN05216230_105288</name>
</gene>
<dbReference type="InterPro" id="IPR051545">
    <property type="entry name" value="NAD(P)H_dehydrogenase_qn"/>
</dbReference>